<dbReference type="EMBL" id="VMNH01000005">
    <property type="protein sequence ID" value="TVO76907.1"/>
    <property type="molecule type" value="Genomic_DNA"/>
</dbReference>
<feature type="domain" description="NAD-dependent epimerase/dehydratase" evidence="2">
    <location>
        <begin position="9"/>
        <end position="212"/>
    </location>
</feature>
<dbReference type="PANTHER" id="PTHR43574">
    <property type="entry name" value="EPIMERASE-RELATED"/>
    <property type="match status" value="1"/>
</dbReference>
<dbReference type="Proteomes" id="UP000316649">
    <property type="component" value="Unassembled WGS sequence"/>
</dbReference>
<protein>
    <submittedName>
        <fullName evidence="3">SDR family oxidoreductase</fullName>
    </submittedName>
</protein>
<dbReference type="Gene3D" id="3.40.50.720">
    <property type="entry name" value="NAD(P)-binding Rossmann-like Domain"/>
    <property type="match status" value="1"/>
</dbReference>
<keyword evidence="1" id="KW-0520">NAD</keyword>
<dbReference type="InterPro" id="IPR036291">
    <property type="entry name" value="NAD(P)-bd_dom_sf"/>
</dbReference>
<name>A0A558DTG7_9GAMM</name>
<reference evidence="3 4" key="1">
    <citation type="submission" date="2019-07" db="EMBL/GenBank/DDBJ databases">
        <title>The pathways for chlorine oxyanion respiration interact through the shared metabolite chlorate.</title>
        <authorList>
            <person name="Barnum T.P."/>
            <person name="Cheng Y."/>
            <person name="Hill K.A."/>
            <person name="Lucas L.N."/>
            <person name="Carlson H.K."/>
            <person name="Coates J.D."/>
        </authorList>
    </citation>
    <scope>NUCLEOTIDE SEQUENCE [LARGE SCALE GENOMIC DNA]</scope>
    <source>
        <strain evidence="3 4">BK-1</strain>
    </source>
</reference>
<dbReference type="SUPFAM" id="SSF51735">
    <property type="entry name" value="NAD(P)-binding Rossmann-fold domains"/>
    <property type="match status" value="1"/>
</dbReference>
<comment type="caution">
    <text evidence="3">The sequence shown here is derived from an EMBL/GenBank/DDBJ whole genome shotgun (WGS) entry which is preliminary data.</text>
</comment>
<evidence type="ECO:0000259" key="2">
    <source>
        <dbReference type="Pfam" id="PF01370"/>
    </source>
</evidence>
<accession>A0A558DTG7</accession>
<dbReference type="RefSeq" id="WP_144358036.1">
    <property type="nucleotide sequence ID" value="NZ_VMNH01000005.1"/>
</dbReference>
<sequence length="291" mass="32039">MTTHKVIIGCGYLGTKVAKFYLERGDVVTGVVRTARSAEALQAAGITGQLLDLDQDSTAQHELQGVELFYFAPPPKSGTDETRVRRLLEGLDSTNSPRRIVYLSTTGVYGDCGGVWVDETRPAHPVVDRAKRRWDAEQRFRAWSQATGGELVILRVAGIYGPEKLPLARLKRQEPTVAESQAPYTNRIHITDLVQVCVAAMSRGVNGEIYNVSDGSPGNMTDYFNQVADWAGLPRPTQISLEEAGTQLSAGMLSYLQESRRLESRKLRDELGVVLRYPDLQSGLAGCRTEN</sequence>
<keyword evidence="4" id="KW-1185">Reference proteome</keyword>
<organism evidence="3 4">
    <name type="scientific">Sedimenticola selenatireducens</name>
    <dbReference type="NCBI Taxonomy" id="191960"/>
    <lineage>
        <taxon>Bacteria</taxon>
        <taxon>Pseudomonadati</taxon>
        <taxon>Pseudomonadota</taxon>
        <taxon>Gammaproteobacteria</taxon>
        <taxon>Chromatiales</taxon>
        <taxon>Sedimenticolaceae</taxon>
        <taxon>Sedimenticola</taxon>
    </lineage>
</organism>
<dbReference type="Pfam" id="PF01370">
    <property type="entry name" value="Epimerase"/>
    <property type="match status" value="1"/>
</dbReference>
<gene>
    <name evidence="3" type="ORF">FHP88_05640</name>
</gene>
<dbReference type="InterPro" id="IPR001509">
    <property type="entry name" value="Epimerase_deHydtase"/>
</dbReference>
<proteinExistence type="predicted"/>
<dbReference type="CDD" id="cd05266">
    <property type="entry name" value="SDR_a4"/>
    <property type="match status" value="1"/>
</dbReference>
<evidence type="ECO:0000313" key="3">
    <source>
        <dbReference type="EMBL" id="TVO76907.1"/>
    </source>
</evidence>
<dbReference type="OrthoDB" id="9808276at2"/>
<evidence type="ECO:0000256" key="1">
    <source>
        <dbReference type="ARBA" id="ARBA00023027"/>
    </source>
</evidence>
<dbReference type="AlphaFoldDB" id="A0A558DTG7"/>
<evidence type="ECO:0000313" key="4">
    <source>
        <dbReference type="Proteomes" id="UP000316649"/>
    </source>
</evidence>